<reference evidence="2" key="1">
    <citation type="submission" date="2022-12" db="EMBL/GenBank/DDBJ databases">
        <title>Description and comparative metabolic analysis of Aerococcus sp. nov., isolated from the feces of a pig.</title>
        <authorList>
            <person name="Chang Y.-H."/>
        </authorList>
    </citation>
    <scope>NUCLEOTIDE SEQUENCE</scope>
    <source>
        <strain evidence="2">YH-aer222</strain>
    </source>
</reference>
<feature type="transmembrane region" description="Helical" evidence="1">
    <location>
        <begin position="397"/>
        <end position="418"/>
    </location>
</feature>
<feature type="transmembrane region" description="Helical" evidence="1">
    <location>
        <begin position="311"/>
        <end position="328"/>
    </location>
</feature>
<feature type="transmembrane region" description="Helical" evidence="1">
    <location>
        <begin position="455"/>
        <end position="481"/>
    </location>
</feature>
<dbReference type="RefSeq" id="WP_268751711.1">
    <property type="nucleotide sequence ID" value="NZ_JAPRFQ010000001.1"/>
</dbReference>
<feature type="transmembrane region" description="Helical" evidence="1">
    <location>
        <begin position="340"/>
        <end position="358"/>
    </location>
</feature>
<evidence type="ECO:0000313" key="3">
    <source>
        <dbReference type="Proteomes" id="UP001146670"/>
    </source>
</evidence>
<feature type="transmembrane region" description="Helical" evidence="1">
    <location>
        <begin position="370"/>
        <end position="388"/>
    </location>
</feature>
<dbReference type="PANTHER" id="PTHR38454:SF1">
    <property type="entry name" value="INTEGRAL MEMBRANE PROTEIN"/>
    <property type="match status" value="1"/>
</dbReference>
<name>A0A9X3FMA6_9LACT</name>
<feature type="transmembrane region" description="Helical" evidence="1">
    <location>
        <begin position="861"/>
        <end position="885"/>
    </location>
</feature>
<feature type="transmembrane region" description="Helical" evidence="1">
    <location>
        <begin position="241"/>
        <end position="265"/>
    </location>
</feature>
<evidence type="ECO:0000313" key="2">
    <source>
        <dbReference type="EMBL" id="MCZ0725393.1"/>
    </source>
</evidence>
<feature type="transmembrane region" description="Helical" evidence="1">
    <location>
        <begin position="193"/>
        <end position="221"/>
    </location>
</feature>
<dbReference type="AlphaFoldDB" id="A0A9X3FMA6"/>
<accession>A0A9X3FMA6</accession>
<dbReference type="EMBL" id="JAPRFR010000001">
    <property type="protein sequence ID" value="MCZ0725393.1"/>
    <property type="molecule type" value="Genomic_DNA"/>
</dbReference>
<organism evidence="2 3">
    <name type="scientific">Aerococcus kribbianus</name>
    <dbReference type="NCBI Taxonomy" id="2999064"/>
    <lineage>
        <taxon>Bacteria</taxon>
        <taxon>Bacillati</taxon>
        <taxon>Bacillota</taxon>
        <taxon>Bacilli</taxon>
        <taxon>Lactobacillales</taxon>
        <taxon>Aerococcaceae</taxon>
        <taxon>Aerococcus</taxon>
    </lineage>
</organism>
<feature type="transmembrane region" description="Helical" evidence="1">
    <location>
        <begin position="99"/>
        <end position="121"/>
    </location>
</feature>
<dbReference type="Proteomes" id="UP001146670">
    <property type="component" value="Unassembled WGS sequence"/>
</dbReference>
<evidence type="ECO:0000256" key="1">
    <source>
        <dbReference type="SAM" id="Phobius"/>
    </source>
</evidence>
<dbReference type="InterPro" id="IPR018580">
    <property type="entry name" value="Uncharacterised_YfhO"/>
</dbReference>
<feature type="transmembrane region" description="Helical" evidence="1">
    <location>
        <begin position="430"/>
        <end position="448"/>
    </location>
</feature>
<comment type="caution">
    <text evidence="2">The sequence shown here is derived from an EMBL/GenBank/DDBJ whole genome shotgun (WGS) entry which is preliminary data.</text>
</comment>
<proteinExistence type="predicted"/>
<dbReference type="PANTHER" id="PTHR38454">
    <property type="entry name" value="INTEGRAL MEMBRANE PROTEIN-RELATED"/>
    <property type="match status" value="1"/>
</dbReference>
<keyword evidence="1" id="KW-1133">Transmembrane helix</keyword>
<keyword evidence="1" id="KW-0472">Membrane</keyword>
<dbReference type="Pfam" id="PF09586">
    <property type="entry name" value="YfhO"/>
    <property type="match status" value="1"/>
</dbReference>
<keyword evidence="3" id="KW-1185">Reference proteome</keyword>
<protein>
    <submittedName>
        <fullName evidence="2">YfhO family protein</fullName>
    </submittedName>
</protein>
<feature type="transmembrane region" description="Helical" evidence="1">
    <location>
        <begin position="16"/>
        <end position="41"/>
    </location>
</feature>
<keyword evidence="1" id="KW-0812">Transmembrane</keyword>
<sequence>MTFKSLCQSFWKHHPLACLLLIAFFLPIILMAGLFIAMGVYPFGDNTLFTVDLGQQYIDFYQYYRQEFFQGFPQFFYSFEKGIGGEMLGTWAYYLSSPFLLVLLLFPQSLMSLAVALIILLKLGTASASFQYLLSKKYGDRGIKSLTFSLAYAFIGYLSANQLNIMWLDGVIFLPLVLWGIEKLFKKGSLGTYAFSLALILVTNYYIGYMICLFVVLFFIYRLISADFWTLKKTWRGKARIASKLIGHFTLASLLAGGLAAFSLLPTYHSLMASKGAYQADALDWSFAYPITDILSKFVIGPFNFDQMPEGLPNIFVGSLALILFLAYFTNRHFPIRERLAAFALSLILILSMNNQALNTIWHGWQNPIWYPYRFSFVFSAFILYIGYRHYRSISHFSLKAAIISLSLIALSVIYLFHNMNDMTYLSPRTIWLTFTLMILILLALLVMEDYPKYSIIFLLILSLGEGFTNSALTLTSLAYLKADDVAVPIELSQGVIDQYKPKNNNFYRMAKTFQRTKNDSLQLSYYGLNQFNSTLEVNTSQLFKALGQPSSEVFINYGTGTLITDALFDIRYYHRMSPGLNLENRPKTYTYRPDLRNYPIQSNNGQIISHENPNALGLGFVANADIKEIDSQDVYPIYLQDDILKSLDQQQRADNDQKITQYFQLENFQGIDLVNVSKDEGNGVSGTYRRIDPDQEAYINLEMTIPDDRSYYLTLPGYLNENEVSFYLNGQEFPYDSSFRSTQIYNLASQNQNKNIVFQIKLLTDEVHLQDTNLYSLDPKKVSNLMQSVQSLALEHFDNNSFSGTVTSLTDKQKLVLSFPYSEGWHFTVNDQKVTAQPILEGGMTAIDLDQAGTYRVSAYYLPPGLITGIGISLASLLLYGLVIHPKGKTWTKRMR</sequence>
<gene>
    <name evidence="2" type="ORF">OW157_02280</name>
</gene>
<feature type="transmembrane region" description="Helical" evidence="1">
    <location>
        <begin position="142"/>
        <end position="159"/>
    </location>
</feature>